<dbReference type="PANTHER" id="PTHR11453">
    <property type="entry name" value="ANION EXCHANGE PROTEIN"/>
    <property type="match status" value="1"/>
</dbReference>
<feature type="transmembrane region" description="Helical" evidence="5">
    <location>
        <begin position="72"/>
        <end position="92"/>
    </location>
</feature>
<dbReference type="FunFam" id="1.10.287.570:FF:000002">
    <property type="entry name" value="Solute carrier family 4 member 11"/>
    <property type="match status" value="1"/>
</dbReference>
<evidence type="ECO:0000313" key="7">
    <source>
        <dbReference type="EMBL" id="CAF5211766.1"/>
    </source>
</evidence>
<evidence type="ECO:0000256" key="4">
    <source>
        <dbReference type="ARBA" id="ARBA00023136"/>
    </source>
</evidence>
<evidence type="ECO:0000259" key="6">
    <source>
        <dbReference type="Pfam" id="PF00955"/>
    </source>
</evidence>
<dbReference type="InterPro" id="IPR011531">
    <property type="entry name" value="HCO3_transpt-like_TM_dom"/>
</dbReference>
<proteinExistence type="predicted"/>
<dbReference type="EMBL" id="CAJOBJ010353919">
    <property type="protein sequence ID" value="CAF5211766.1"/>
    <property type="molecule type" value="Genomic_DNA"/>
</dbReference>
<evidence type="ECO:0000256" key="5">
    <source>
        <dbReference type="SAM" id="Phobius"/>
    </source>
</evidence>
<keyword evidence="2 5" id="KW-0812">Transmembrane</keyword>
<dbReference type="InterPro" id="IPR003020">
    <property type="entry name" value="HCO3_transpt_euk"/>
</dbReference>
<feature type="transmembrane region" description="Helical" evidence="5">
    <location>
        <begin position="104"/>
        <end position="121"/>
    </location>
</feature>
<organism evidence="7 8">
    <name type="scientific">Rotaria magnacalcarata</name>
    <dbReference type="NCBI Taxonomy" id="392030"/>
    <lineage>
        <taxon>Eukaryota</taxon>
        <taxon>Metazoa</taxon>
        <taxon>Spiralia</taxon>
        <taxon>Gnathifera</taxon>
        <taxon>Rotifera</taxon>
        <taxon>Eurotatoria</taxon>
        <taxon>Bdelloidea</taxon>
        <taxon>Philodinida</taxon>
        <taxon>Philodinidae</taxon>
        <taxon>Rotaria</taxon>
    </lineage>
</organism>
<evidence type="ECO:0000256" key="3">
    <source>
        <dbReference type="ARBA" id="ARBA00022989"/>
    </source>
</evidence>
<gene>
    <name evidence="7" type="ORF">GIL414_LOCUS80053</name>
</gene>
<dbReference type="PANTHER" id="PTHR11453:SF127">
    <property type="entry name" value="SOLUTE CARRIER FAMILY 4 MEMBER 11"/>
    <property type="match status" value="1"/>
</dbReference>
<dbReference type="GO" id="GO:0016323">
    <property type="term" value="C:basolateral plasma membrane"/>
    <property type="evidence" value="ECO:0007669"/>
    <property type="project" value="TreeGrafter"/>
</dbReference>
<feature type="domain" description="Bicarbonate transporter-like transmembrane" evidence="6">
    <location>
        <begin position="39"/>
        <end position="100"/>
    </location>
</feature>
<reference evidence="7" key="1">
    <citation type="submission" date="2021-02" db="EMBL/GenBank/DDBJ databases">
        <authorList>
            <person name="Nowell W R."/>
        </authorList>
    </citation>
    <scope>NUCLEOTIDE SEQUENCE</scope>
</reference>
<comment type="caution">
    <text evidence="7">The sequence shown here is derived from an EMBL/GenBank/DDBJ whole genome shotgun (WGS) entry which is preliminary data.</text>
</comment>
<dbReference type="Gene3D" id="1.10.287.570">
    <property type="entry name" value="Helical hairpin bin"/>
    <property type="match status" value="1"/>
</dbReference>
<accession>A0A8S3J277</accession>
<dbReference type="Pfam" id="PF00955">
    <property type="entry name" value="HCO3_cotransp"/>
    <property type="match status" value="1"/>
</dbReference>
<name>A0A8S3J277_9BILA</name>
<dbReference type="Proteomes" id="UP000681720">
    <property type="component" value="Unassembled WGS sequence"/>
</dbReference>
<evidence type="ECO:0000256" key="2">
    <source>
        <dbReference type="ARBA" id="ARBA00022692"/>
    </source>
</evidence>
<evidence type="ECO:0000313" key="8">
    <source>
        <dbReference type="Proteomes" id="UP000681720"/>
    </source>
</evidence>
<evidence type="ECO:0000256" key="1">
    <source>
        <dbReference type="ARBA" id="ARBA00004141"/>
    </source>
</evidence>
<protein>
    <recommendedName>
        <fullName evidence="6">Bicarbonate transporter-like transmembrane domain-containing protein</fullName>
    </recommendedName>
</protein>
<keyword evidence="3 5" id="KW-1133">Transmembrane helix</keyword>
<dbReference type="GO" id="GO:0006820">
    <property type="term" value="P:monoatomic anion transport"/>
    <property type="evidence" value="ECO:0007669"/>
    <property type="project" value="InterPro"/>
</dbReference>
<comment type="subcellular location">
    <subcellularLocation>
        <location evidence="1">Membrane</location>
        <topology evidence="1">Multi-pass membrane protein</topology>
    </subcellularLocation>
</comment>
<dbReference type="GO" id="GO:0005452">
    <property type="term" value="F:solute:inorganic anion antiporter activity"/>
    <property type="evidence" value="ECO:0007669"/>
    <property type="project" value="InterPro"/>
</dbReference>
<sequence>MEQQTAVTRTSLPDPFDDINNAAEASKDKIYYFPMPSDICMDLSRRLPHYLSDYYDIFQTHRGPQKVLSTAVFLYFACLLPSIAFGVLNSQATNNQISKFKRDIFYTIKIFGHIGIMLTKIRY</sequence>
<keyword evidence="4 5" id="KW-0472">Membrane</keyword>
<dbReference type="AlphaFoldDB" id="A0A8S3J277"/>
<dbReference type="GO" id="GO:0050801">
    <property type="term" value="P:monoatomic ion homeostasis"/>
    <property type="evidence" value="ECO:0007669"/>
    <property type="project" value="TreeGrafter"/>
</dbReference>